<keyword evidence="4" id="KW-1185">Reference proteome</keyword>
<keyword evidence="2" id="KW-0472">Membrane</keyword>
<evidence type="ECO:0000313" key="4">
    <source>
        <dbReference type="Proteomes" id="UP000821853"/>
    </source>
</evidence>
<feature type="transmembrane region" description="Helical" evidence="2">
    <location>
        <begin position="20"/>
        <end position="41"/>
    </location>
</feature>
<dbReference type="EMBL" id="JABSTR010000008">
    <property type="protein sequence ID" value="KAH9377342.1"/>
    <property type="molecule type" value="Genomic_DNA"/>
</dbReference>
<gene>
    <name evidence="3" type="ORF">HPB48_023007</name>
</gene>
<reference evidence="3 4" key="1">
    <citation type="journal article" date="2020" name="Cell">
        <title>Large-Scale Comparative Analyses of Tick Genomes Elucidate Their Genetic Diversity and Vector Capacities.</title>
        <authorList>
            <consortium name="Tick Genome and Microbiome Consortium (TIGMIC)"/>
            <person name="Jia N."/>
            <person name="Wang J."/>
            <person name="Shi W."/>
            <person name="Du L."/>
            <person name="Sun Y."/>
            <person name="Zhan W."/>
            <person name="Jiang J.F."/>
            <person name="Wang Q."/>
            <person name="Zhang B."/>
            <person name="Ji P."/>
            <person name="Bell-Sakyi L."/>
            <person name="Cui X.M."/>
            <person name="Yuan T.T."/>
            <person name="Jiang B.G."/>
            <person name="Yang W.F."/>
            <person name="Lam T.T."/>
            <person name="Chang Q.C."/>
            <person name="Ding S.J."/>
            <person name="Wang X.J."/>
            <person name="Zhu J.G."/>
            <person name="Ruan X.D."/>
            <person name="Zhao L."/>
            <person name="Wei J.T."/>
            <person name="Ye R.Z."/>
            <person name="Que T.C."/>
            <person name="Du C.H."/>
            <person name="Zhou Y.H."/>
            <person name="Cheng J.X."/>
            <person name="Dai P.F."/>
            <person name="Guo W.B."/>
            <person name="Han X.H."/>
            <person name="Huang E.J."/>
            <person name="Li L.F."/>
            <person name="Wei W."/>
            <person name="Gao Y.C."/>
            <person name="Liu J.Z."/>
            <person name="Shao H.Z."/>
            <person name="Wang X."/>
            <person name="Wang C.C."/>
            <person name="Yang T.C."/>
            <person name="Huo Q.B."/>
            <person name="Li W."/>
            <person name="Chen H.Y."/>
            <person name="Chen S.E."/>
            <person name="Zhou L.G."/>
            <person name="Ni X.B."/>
            <person name="Tian J.H."/>
            <person name="Sheng Y."/>
            <person name="Liu T."/>
            <person name="Pan Y.S."/>
            <person name="Xia L.Y."/>
            <person name="Li J."/>
            <person name="Zhao F."/>
            <person name="Cao W.C."/>
        </authorList>
    </citation>
    <scope>NUCLEOTIDE SEQUENCE [LARGE SCALE GENOMIC DNA]</scope>
    <source>
        <strain evidence="3">HaeL-2018</strain>
    </source>
</reference>
<accession>A0A9J6GFV7</accession>
<dbReference type="OrthoDB" id="10629077at2759"/>
<dbReference type="PRINTS" id="PR01217">
    <property type="entry name" value="PRICHEXTENSN"/>
</dbReference>
<feature type="compositionally biased region" description="Low complexity" evidence="1">
    <location>
        <begin position="76"/>
        <end position="113"/>
    </location>
</feature>
<feature type="compositionally biased region" description="Low complexity" evidence="1">
    <location>
        <begin position="120"/>
        <end position="169"/>
    </location>
</feature>
<dbReference type="OMA" id="VENICDY"/>
<proteinExistence type="predicted"/>
<organism evidence="3 4">
    <name type="scientific">Haemaphysalis longicornis</name>
    <name type="common">Bush tick</name>
    <dbReference type="NCBI Taxonomy" id="44386"/>
    <lineage>
        <taxon>Eukaryota</taxon>
        <taxon>Metazoa</taxon>
        <taxon>Ecdysozoa</taxon>
        <taxon>Arthropoda</taxon>
        <taxon>Chelicerata</taxon>
        <taxon>Arachnida</taxon>
        <taxon>Acari</taxon>
        <taxon>Parasitiformes</taxon>
        <taxon>Ixodida</taxon>
        <taxon>Ixodoidea</taxon>
        <taxon>Ixodidae</taxon>
        <taxon>Haemaphysalinae</taxon>
        <taxon>Haemaphysalis</taxon>
    </lineage>
</organism>
<keyword evidence="2" id="KW-1133">Transmembrane helix</keyword>
<protein>
    <submittedName>
        <fullName evidence="3">Uncharacterized protein</fullName>
    </submittedName>
</protein>
<sequence>MKETQFFYKYPRADVWRCALSTCSSFGFLVVLLLALGYIIFTYSQVASLCNPFDIVCWRHFLFCSYTAVEPPDPSMTPDTTPNPSTVPPILTTRPPITTRNPPTAPPIKTTSPKKPEPPTTIKTTVPPILTTRPPITTRNPPTAPPIKTTTSQKTLPPTTTLKTSPPQLQPHVKDKMKVIDEQPLICVFGIHKQNYEAINVENICDYAFIPFYAQTAGDTFKDDTNKIVAALLNKAATSKRTQYGIHIKFT</sequence>
<dbReference type="VEuPathDB" id="VectorBase:HLOH_064353"/>
<dbReference type="AlphaFoldDB" id="A0A9J6GFV7"/>
<dbReference type="Proteomes" id="UP000821853">
    <property type="component" value="Unassembled WGS sequence"/>
</dbReference>
<feature type="region of interest" description="Disordered" evidence="1">
    <location>
        <begin position="73"/>
        <end position="169"/>
    </location>
</feature>
<keyword evidence="2" id="KW-0812">Transmembrane</keyword>
<evidence type="ECO:0000313" key="3">
    <source>
        <dbReference type="EMBL" id="KAH9377342.1"/>
    </source>
</evidence>
<name>A0A9J6GFV7_HAELO</name>
<comment type="caution">
    <text evidence="3">The sequence shown here is derived from an EMBL/GenBank/DDBJ whole genome shotgun (WGS) entry which is preliminary data.</text>
</comment>
<evidence type="ECO:0000256" key="2">
    <source>
        <dbReference type="SAM" id="Phobius"/>
    </source>
</evidence>
<evidence type="ECO:0000256" key="1">
    <source>
        <dbReference type="SAM" id="MobiDB-lite"/>
    </source>
</evidence>